<evidence type="ECO:0000259" key="3">
    <source>
        <dbReference type="PROSITE" id="PS50893"/>
    </source>
</evidence>
<sequence>MTGAAPLILDQLTVKRGQNTVVDGASLSAGSGEFIGLIGPNGAGKTTLLRAALGLIPASGRASLAALPAAKRAQLAAWMPQGRDAVWSMPVEALVALGRIPHFDEGRPSGRARIEAAIARLGLGTLRHRPVTELSGGELTRVLLARMLAQDTPLLLADEPIAGLDPAHQIGAMQLFRSLADEGRCVIASLHDLGLAVRHCTRLILLDQGRIVADGAPEAVLSAQNLARSFGISGHFAQTGDGPIFQPLRVLGGERA</sequence>
<dbReference type="Pfam" id="PF00005">
    <property type="entry name" value="ABC_tran"/>
    <property type="match status" value="1"/>
</dbReference>
<evidence type="ECO:0000256" key="2">
    <source>
        <dbReference type="ARBA" id="ARBA00022840"/>
    </source>
</evidence>
<dbReference type="RefSeq" id="WP_377687580.1">
    <property type="nucleotide sequence ID" value="NZ_JBHMDZ010000045.1"/>
</dbReference>
<dbReference type="InterPro" id="IPR003593">
    <property type="entry name" value="AAA+_ATPase"/>
</dbReference>
<dbReference type="PANTHER" id="PTHR42794:SF2">
    <property type="entry name" value="ABC TRANSPORTER ATP-BINDING PROTEIN"/>
    <property type="match status" value="1"/>
</dbReference>
<dbReference type="GO" id="GO:0005524">
    <property type="term" value="F:ATP binding"/>
    <property type="evidence" value="ECO:0007669"/>
    <property type="project" value="UniProtKB-KW"/>
</dbReference>
<keyword evidence="5" id="KW-1185">Reference proteome</keyword>
<gene>
    <name evidence="4" type="ORF">QWZ10_16700</name>
</gene>
<evidence type="ECO:0000313" key="4">
    <source>
        <dbReference type="EMBL" id="MDN3712979.1"/>
    </source>
</evidence>
<dbReference type="Gene3D" id="3.40.50.300">
    <property type="entry name" value="P-loop containing nucleotide triphosphate hydrolases"/>
    <property type="match status" value="1"/>
</dbReference>
<reference evidence="5" key="1">
    <citation type="journal article" date="2019" name="Int. J. Syst. Evol. Microbiol.">
        <title>The Global Catalogue of Microorganisms (GCM) 10K type strain sequencing project: providing services to taxonomists for standard genome sequencing and annotation.</title>
        <authorList>
            <consortium name="The Broad Institute Genomics Platform"/>
            <consortium name="The Broad Institute Genome Sequencing Center for Infectious Disease"/>
            <person name="Wu L."/>
            <person name="Ma J."/>
        </authorList>
    </citation>
    <scope>NUCLEOTIDE SEQUENCE [LARGE SCALE GENOMIC DNA]</scope>
    <source>
        <strain evidence="5">CECT 8482</strain>
    </source>
</reference>
<keyword evidence="1" id="KW-0547">Nucleotide-binding</keyword>
<feature type="domain" description="ABC transporter" evidence="3">
    <location>
        <begin position="7"/>
        <end position="233"/>
    </location>
</feature>
<dbReference type="InterPro" id="IPR027417">
    <property type="entry name" value="P-loop_NTPase"/>
</dbReference>
<proteinExistence type="predicted"/>
<evidence type="ECO:0000256" key="1">
    <source>
        <dbReference type="ARBA" id="ARBA00022741"/>
    </source>
</evidence>
<dbReference type="PROSITE" id="PS50893">
    <property type="entry name" value="ABC_TRANSPORTER_2"/>
    <property type="match status" value="1"/>
</dbReference>
<dbReference type="PANTHER" id="PTHR42794">
    <property type="entry name" value="HEMIN IMPORT ATP-BINDING PROTEIN HMUV"/>
    <property type="match status" value="1"/>
</dbReference>
<keyword evidence="2 4" id="KW-0067">ATP-binding</keyword>
<dbReference type="InterPro" id="IPR003439">
    <property type="entry name" value="ABC_transporter-like_ATP-bd"/>
</dbReference>
<dbReference type="InterPro" id="IPR017871">
    <property type="entry name" value="ABC_transporter-like_CS"/>
</dbReference>
<dbReference type="Proteomes" id="UP001243846">
    <property type="component" value="Unassembled WGS sequence"/>
</dbReference>
<organism evidence="4 5">
    <name type="scientific">Paracoccus cavernae</name>
    <dbReference type="NCBI Taxonomy" id="1571207"/>
    <lineage>
        <taxon>Bacteria</taxon>
        <taxon>Pseudomonadati</taxon>
        <taxon>Pseudomonadota</taxon>
        <taxon>Alphaproteobacteria</taxon>
        <taxon>Rhodobacterales</taxon>
        <taxon>Paracoccaceae</taxon>
        <taxon>Paracoccus</taxon>
    </lineage>
</organism>
<comment type="caution">
    <text evidence="4">The sequence shown here is derived from an EMBL/GenBank/DDBJ whole genome shotgun (WGS) entry which is preliminary data.</text>
</comment>
<dbReference type="SUPFAM" id="SSF52540">
    <property type="entry name" value="P-loop containing nucleoside triphosphate hydrolases"/>
    <property type="match status" value="1"/>
</dbReference>
<dbReference type="SMART" id="SM00382">
    <property type="entry name" value="AAA"/>
    <property type="match status" value="1"/>
</dbReference>
<evidence type="ECO:0000313" key="5">
    <source>
        <dbReference type="Proteomes" id="UP001243846"/>
    </source>
</evidence>
<dbReference type="PROSITE" id="PS00211">
    <property type="entry name" value="ABC_TRANSPORTER_1"/>
    <property type="match status" value="1"/>
</dbReference>
<dbReference type="EMBL" id="JAUFRC010000001">
    <property type="protein sequence ID" value="MDN3712979.1"/>
    <property type="molecule type" value="Genomic_DNA"/>
</dbReference>
<name>A0ABT8D912_9RHOB</name>
<protein>
    <submittedName>
        <fullName evidence="4">ABC transporter ATP-binding protein</fullName>
    </submittedName>
</protein>
<accession>A0ABT8D912</accession>